<keyword evidence="2" id="KW-1185">Reference proteome</keyword>
<comment type="caution">
    <text evidence="1">The sequence shown here is derived from an EMBL/GenBank/DDBJ whole genome shotgun (WGS) entry which is preliminary data.</text>
</comment>
<dbReference type="Proteomes" id="UP001209229">
    <property type="component" value="Unassembled WGS sequence"/>
</dbReference>
<evidence type="ECO:0000313" key="2">
    <source>
        <dbReference type="Proteomes" id="UP001209229"/>
    </source>
</evidence>
<sequence>MKTELEELTFLKESWLEEKKFMVFQNHKGELRAVEAHIVQVPNLTMGDKLKARVRKKGCSGREIETVYL</sequence>
<reference evidence="1" key="1">
    <citation type="submission" date="2022-10" db="EMBL/GenBank/DDBJ databases">
        <authorList>
            <person name="Yu W.X."/>
        </authorList>
    </citation>
    <scope>NUCLEOTIDE SEQUENCE</scope>
    <source>
        <strain evidence="1">AAT</strain>
    </source>
</reference>
<gene>
    <name evidence="1" type="ORF">OM075_03070</name>
</gene>
<dbReference type="EMBL" id="JAPDPJ010000003">
    <property type="protein sequence ID" value="MCW3785430.1"/>
    <property type="molecule type" value="Genomic_DNA"/>
</dbReference>
<accession>A0AAE3SDN4</accession>
<name>A0AAE3SDN4_9BACT</name>
<dbReference type="AlphaFoldDB" id="A0AAE3SDN4"/>
<organism evidence="1 2">
    <name type="scientific">Plebeiibacterium sediminum</name>
    <dbReference type="NCBI Taxonomy" id="2992112"/>
    <lineage>
        <taxon>Bacteria</taxon>
        <taxon>Pseudomonadati</taxon>
        <taxon>Bacteroidota</taxon>
        <taxon>Bacteroidia</taxon>
        <taxon>Marinilabiliales</taxon>
        <taxon>Marinilabiliaceae</taxon>
        <taxon>Plebeiibacterium</taxon>
    </lineage>
</organism>
<protein>
    <submittedName>
        <fullName evidence="1">Uncharacterized protein</fullName>
    </submittedName>
</protein>
<dbReference type="RefSeq" id="WP_301189002.1">
    <property type="nucleotide sequence ID" value="NZ_JAPDPJ010000003.1"/>
</dbReference>
<proteinExistence type="predicted"/>
<evidence type="ECO:0000313" key="1">
    <source>
        <dbReference type="EMBL" id="MCW3785430.1"/>
    </source>
</evidence>